<feature type="domain" description="NAD(P)-binding" evidence="1">
    <location>
        <begin position="11"/>
        <end position="152"/>
    </location>
</feature>
<sequence length="320" mass="34287">MSQTPNILVLGGTGFVGRQVCEQLHRLGWRITVPTRRAINAAPVQHLPRLTVLEADVHDPAQLTQLLAGHDAVVNLVAILHGNEAAFDRVHVALPKTLVRACSDAGVKRVVHVSALGVSLDGPSRYQRSKARGEEVLRNGGLDLSILRPSVIFGAGDRFLNLFARLQSIFPVLPLAGADARFQPVWVQDVAAAVVACLRDQGLPMSSVGQTFECAGPDVLTLAELVRLAGRHGSRERPILPLPMVLGKLQALVMELAPGEPLMSRDNLAAMTVDNVASGQWPGLSSLGIEPTSVHAVAPAYLGTRGGRSRLTEYRQNVRP</sequence>
<dbReference type="InterPro" id="IPR051207">
    <property type="entry name" value="ComplexI_NDUFA9_subunit"/>
</dbReference>
<organism evidence="2 3">
    <name type="scientific">Hydrogenophaga palleronii</name>
    <dbReference type="NCBI Taxonomy" id="65655"/>
    <lineage>
        <taxon>Bacteria</taxon>
        <taxon>Pseudomonadati</taxon>
        <taxon>Pseudomonadota</taxon>
        <taxon>Betaproteobacteria</taxon>
        <taxon>Burkholderiales</taxon>
        <taxon>Comamonadaceae</taxon>
        <taxon>Hydrogenophaga</taxon>
    </lineage>
</organism>
<name>A0ABU1WSC4_9BURK</name>
<dbReference type="InterPro" id="IPR036291">
    <property type="entry name" value="NAD(P)-bd_dom_sf"/>
</dbReference>
<gene>
    <name evidence="2" type="ORF">J2W49_003950</name>
</gene>
<dbReference type="PANTHER" id="PTHR12126:SF11">
    <property type="entry name" value="NADH DEHYDROGENASE [UBIQUINONE] 1 ALPHA SUBCOMPLEX SUBUNIT 9, MITOCHONDRIAL"/>
    <property type="match status" value="1"/>
</dbReference>
<dbReference type="Pfam" id="PF13460">
    <property type="entry name" value="NAD_binding_10"/>
    <property type="match status" value="1"/>
</dbReference>
<reference evidence="2 3" key="1">
    <citation type="submission" date="2023-07" db="EMBL/GenBank/DDBJ databases">
        <title>Sorghum-associated microbial communities from plants grown in Nebraska, USA.</title>
        <authorList>
            <person name="Schachtman D."/>
        </authorList>
    </citation>
    <scope>NUCLEOTIDE SEQUENCE [LARGE SCALE GENOMIC DNA]</scope>
    <source>
        <strain evidence="2 3">4249</strain>
    </source>
</reference>
<dbReference type="Proteomes" id="UP001265700">
    <property type="component" value="Unassembled WGS sequence"/>
</dbReference>
<accession>A0ABU1WSC4</accession>
<proteinExistence type="predicted"/>
<evidence type="ECO:0000259" key="1">
    <source>
        <dbReference type="Pfam" id="PF13460"/>
    </source>
</evidence>
<protein>
    <submittedName>
        <fullName evidence="2">NADH dehydrogenase</fullName>
    </submittedName>
</protein>
<dbReference type="PANTHER" id="PTHR12126">
    <property type="entry name" value="NADH-UBIQUINONE OXIDOREDUCTASE 39 KDA SUBUNIT-RELATED"/>
    <property type="match status" value="1"/>
</dbReference>
<dbReference type="Gene3D" id="3.40.50.720">
    <property type="entry name" value="NAD(P)-binding Rossmann-like Domain"/>
    <property type="match status" value="1"/>
</dbReference>
<dbReference type="EMBL" id="JAVDWU010000009">
    <property type="protein sequence ID" value="MDR7151974.1"/>
    <property type="molecule type" value="Genomic_DNA"/>
</dbReference>
<dbReference type="InterPro" id="IPR016040">
    <property type="entry name" value="NAD(P)-bd_dom"/>
</dbReference>
<dbReference type="RefSeq" id="WP_310320268.1">
    <property type="nucleotide sequence ID" value="NZ_JAVDWU010000009.1"/>
</dbReference>
<comment type="caution">
    <text evidence="2">The sequence shown here is derived from an EMBL/GenBank/DDBJ whole genome shotgun (WGS) entry which is preliminary data.</text>
</comment>
<dbReference type="SUPFAM" id="SSF51735">
    <property type="entry name" value="NAD(P)-binding Rossmann-fold domains"/>
    <property type="match status" value="1"/>
</dbReference>
<dbReference type="CDD" id="cd05271">
    <property type="entry name" value="NDUFA9_like_SDR_a"/>
    <property type="match status" value="1"/>
</dbReference>
<evidence type="ECO:0000313" key="3">
    <source>
        <dbReference type="Proteomes" id="UP001265700"/>
    </source>
</evidence>
<keyword evidence="3" id="KW-1185">Reference proteome</keyword>
<evidence type="ECO:0000313" key="2">
    <source>
        <dbReference type="EMBL" id="MDR7151974.1"/>
    </source>
</evidence>